<name>A0A1M5G1H3_9BACT</name>
<dbReference type="RefSeq" id="WP_073003495.1">
    <property type="nucleotide sequence ID" value="NZ_FQUM01000016.1"/>
</dbReference>
<gene>
    <name evidence="9" type="ORF">SAMN05444274_11615</name>
</gene>
<evidence type="ECO:0000313" key="9">
    <source>
        <dbReference type="EMBL" id="SHF97563.1"/>
    </source>
</evidence>
<organism evidence="9 10">
    <name type="scientific">Mariniphaga anaerophila</name>
    <dbReference type="NCBI Taxonomy" id="1484053"/>
    <lineage>
        <taxon>Bacteria</taxon>
        <taxon>Pseudomonadati</taxon>
        <taxon>Bacteroidota</taxon>
        <taxon>Bacteroidia</taxon>
        <taxon>Marinilabiliales</taxon>
        <taxon>Prolixibacteraceae</taxon>
        <taxon>Mariniphaga</taxon>
    </lineage>
</organism>
<evidence type="ECO:0000256" key="3">
    <source>
        <dbReference type="ARBA" id="ARBA00022452"/>
    </source>
</evidence>
<dbReference type="EMBL" id="FQUM01000016">
    <property type="protein sequence ID" value="SHF97563.1"/>
    <property type="molecule type" value="Genomic_DNA"/>
</dbReference>
<dbReference type="NCBIfam" id="TIGR04057">
    <property type="entry name" value="SusC_RagA_signa"/>
    <property type="match status" value="1"/>
</dbReference>
<keyword evidence="4 7" id="KW-0812">Transmembrane</keyword>
<dbReference type="InterPro" id="IPR011662">
    <property type="entry name" value="Secretin/TonB_short_N"/>
</dbReference>
<dbReference type="Proteomes" id="UP000184164">
    <property type="component" value="Unassembled WGS sequence"/>
</dbReference>
<evidence type="ECO:0000313" key="10">
    <source>
        <dbReference type="Proteomes" id="UP000184164"/>
    </source>
</evidence>
<dbReference type="GO" id="GO:0009279">
    <property type="term" value="C:cell outer membrane"/>
    <property type="evidence" value="ECO:0007669"/>
    <property type="project" value="UniProtKB-SubCell"/>
</dbReference>
<evidence type="ECO:0000256" key="5">
    <source>
        <dbReference type="ARBA" id="ARBA00023136"/>
    </source>
</evidence>
<dbReference type="SUPFAM" id="SSF49464">
    <property type="entry name" value="Carboxypeptidase regulatory domain-like"/>
    <property type="match status" value="1"/>
</dbReference>
<dbReference type="InterPro" id="IPR012910">
    <property type="entry name" value="Plug_dom"/>
</dbReference>
<dbReference type="Pfam" id="PF07715">
    <property type="entry name" value="Plug"/>
    <property type="match status" value="1"/>
</dbReference>
<proteinExistence type="inferred from homology"/>
<evidence type="ECO:0000259" key="8">
    <source>
        <dbReference type="SMART" id="SM00965"/>
    </source>
</evidence>
<dbReference type="InterPro" id="IPR008969">
    <property type="entry name" value="CarboxyPept-like_regulatory"/>
</dbReference>
<evidence type="ECO:0000256" key="6">
    <source>
        <dbReference type="ARBA" id="ARBA00023237"/>
    </source>
</evidence>
<dbReference type="Gene3D" id="2.170.130.10">
    <property type="entry name" value="TonB-dependent receptor, plug domain"/>
    <property type="match status" value="1"/>
</dbReference>
<dbReference type="Pfam" id="PF13715">
    <property type="entry name" value="CarbopepD_reg_2"/>
    <property type="match status" value="1"/>
</dbReference>
<dbReference type="InterPro" id="IPR039426">
    <property type="entry name" value="TonB-dep_rcpt-like"/>
</dbReference>
<evidence type="ECO:0000256" key="7">
    <source>
        <dbReference type="PROSITE-ProRule" id="PRU01360"/>
    </source>
</evidence>
<keyword evidence="5 7" id="KW-0472">Membrane</keyword>
<sequence length="1253" mass="138292">MKLSLILILVSTLSIFAGESYAQKKKLTLKIENAKVEEVLSDIERQSEFYFFVYSEKVVDVDRKVSVDLKEKNIETVLNTLFAETEVIYSIEDRLIVLSTPEVTGIKEVKSAQQRAVSGLVSDSGGLPLPGVSVVIKGTTRGTVSNTDGEFTLPNVPAGSTLVFSFVGMRVEEVVVGDQTRIDVKMAEETIGIEEVVAIAYGSVKKKDLTGSISTVSAELIEKQSNSTVTRMLEGAVAGVQVSAVDGQPGYDMGIRVRGVGSANLNSSGALVVIDGVPAQTNNPLSTLNSSDIASITVLKDAASTALYGSRGANGVVLVTTKKGDQGKTKISFSSRIGVNSVGPYKLGKIDNAKDYYEFAWRSIYNSYRYGVDGTGKPQDWTTNVNNPNYSHEEAAEFASQHLFNYINSETAFGRNKLGNYMAYNVPGAVFTPDGTGTKASATMTGAYLVNPDGRLNPAASLLYSDNYSNELLENAFRKEYNVAANGGNEKVDYFLSAGYLQDPSYIRNSSFDRYSGRAKLNAKLYDWLKVGTNVAYTRTSTDLMTTTWGRNPGSNPGNVFRYINGTSPIVPVYAYNEDGSYRTQDDGTIYNAYEGSTYSPLGTTGATYASTPIIYAMDKDTYREKMDVLNTRSYMEVSFLKDFKFTFNFSLDKEDFNQTKYLSSVASYYGRAYHGGMYKNMYDRMIINTQSILGYNKDVDKHHFDAIAVHEYNDWHEEAIRWGSSYELIPGFMSVANFVGKYVNVRGLGTPYYSEDIERMESYLGRANYIFDEKYYLSASVRADGSSKFKKDRWGTFWSVGTGWRITSEPFMEGTKNWLDNLKLRASYGVIGNANAIGRYSGYRTWGYGAKYTTTSAGTGTPASYTLSPGGMVNDALTWENTNTFDCGIDFSLFNRVYGTFDFYNRVTDNTFYNQPVSYMAVGQESLQSNSATLQNKGIEIELGTDIIRNRDFVWNVSLNGTHFTTVLIDVPAGSIPEKTEGLPDNTYEANGEGWSTTGSGNAASGAYYLRGEGRDWYNLWIYKYAGVDQETGLPLYYHRVTDEDVTAGTYSGAKAGDDVKVKNYNQASKYEVGSAIPKWIGGLTTSLKYKDFDLSTVLAYQLGGKFYSVEYGNGLYRSSFSLSYSPGAIAEDLIGNTWTPENKDAKYPMQWYDADNYDGATFGSWKYTDLSLFSASYLRVKNITLGYNIPKRLLSRIGIGNLRVYASGDNLFMISAAKGIDPSMSLTGGMEVGAYTYPTMRTISFGINLDL</sequence>
<accession>A0A1M5G1H3</accession>
<dbReference type="AlphaFoldDB" id="A0A1M5G1H3"/>
<comment type="subcellular location">
    <subcellularLocation>
        <location evidence="1 7">Cell outer membrane</location>
        <topology evidence="1 7">Multi-pass membrane protein</topology>
    </subcellularLocation>
</comment>
<reference evidence="9 10" key="1">
    <citation type="submission" date="2016-11" db="EMBL/GenBank/DDBJ databases">
        <authorList>
            <person name="Jaros S."/>
            <person name="Januszkiewicz K."/>
            <person name="Wedrychowicz H."/>
        </authorList>
    </citation>
    <scope>NUCLEOTIDE SEQUENCE [LARGE SCALE GENOMIC DNA]</scope>
    <source>
        <strain evidence="9 10">DSM 26910</strain>
    </source>
</reference>
<dbReference type="Gene3D" id="2.60.40.1120">
    <property type="entry name" value="Carboxypeptidase-like, regulatory domain"/>
    <property type="match status" value="1"/>
</dbReference>
<dbReference type="STRING" id="1484053.SAMN05444274_11615"/>
<dbReference type="InterPro" id="IPR023996">
    <property type="entry name" value="TonB-dep_OMP_SusC/RagA"/>
</dbReference>
<dbReference type="PROSITE" id="PS52016">
    <property type="entry name" value="TONB_DEPENDENT_REC_3"/>
    <property type="match status" value="1"/>
</dbReference>
<dbReference type="SUPFAM" id="SSF56935">
    <property type="entry name" value="Porins"/>
    <property type="match status" value="1"/>
</dbReference>
<dbReference type="InterPro" id="IPR023997">
    <property type="entry name" value="TonB-dep_OMP_SusC/RagA_CS"/>
</dbReference>
<dbReference type="InterPro" id="IPR037066">
    <property type="entry name" value="Plug_dom_sf"/>
</dbReference>
<evidence type="ECO:0000256" key="4">
    <source>
        <dbReference type="ARBA" id="ARBA00022692"/>
    </source>
</evidence>
<keyword evidence="3 7" id="KW-1134">Transmembrane beta strand</keyword>
<dbReference type="NCBIfam" id="TIGR04056">
    <property type="entry name" value="OMP_RagA_SusC"/>
    <property type="match status" value="1"/>
</dbReference>
<dbReference type="SMART" id="SM00965">
    <property type="entry name" value="STN"/>
    <property type="match status" value="1"/>
</dbReference>
<evidence type="ECO:0000256" key="1">
    <source>
        <dbReference type="ARBA" id="ARBA00004571"/>
    </source>
</evidence>
<dbReference type="Gene3D" id="2.40.170.20">
    <property type="entry name" value="TonB-dependent receptor, beta-barrel domain"/>
    <property type="match status" value="1"/>
</dbReference>
<keyword evidence="10" id="KW-1185">Reference proteome</keyword>
<keyword evidence="2 7" id="KW-0813">Transport</keyword>
<evidence type="ECO:0000256" key="2">
    <source>
        <dbReference type="ARBA" id="ARBA00022448"/>
    </source>
</evidence>
<comment type="similarity">
    <text evidence="7">Belongs to the TonB-dependent receptor family.</text>
</comment>
<protein>
    <submittedName>
        <fullName evidence="9">TonB-linked outer membrane protein, SusC/RagA family</fullName>
    </submittedName>
</protein>
<dbReference type="InterPro" id="IPR036942">
    <property type="entry name" value="Beta-barrel_TonB_sf"/>
</dbReference>
<keyword evidence="6 7" id="KW-0998">Cell outer membrane</keyword>
<dbReference type="Pfam" id="PF07660">
    <property type="entry name" value="STN"/>
    <property type="match status" value="1"/>
</dbReference>
<feature type="domain" description="Secretin/TonB short N-terminal" evidence="8">
    <location>
        <begin position="50"/>
        <end position="101"/>
    </location>
</feature>